<reference evidence="1 2" key="1">
    <citation type="journal article" date="2021" name="Int. J. Syst. Evol. Microbiol.">
        <title>Amazonocrinis nigriterrae gen. nov., sp. nov., Atlanticothrix silvestris gen. nov., sp. nov. and Dendronalium phyllosphericum gen. nov., sp. nov., nostocacean cyanobacteria from Brazilian environments.</title>
        <authorList>
            <person name="Alvarenga D.O."/>
            <person name="Andreote A.P.D."/>
            <person name="Branco L.H.Z."/>
            <person name="Delbaje E."/>
            <person name="Cruz R.B."/>
            <person name="Varani A.M."/>
            <person name="Fiore M.F."/>
        </authorList>
    </citation>
    <scope>NUCLEOTIDE SEQUENCE [LARGE SCALE GENOMIC DNA]</scope>
    <source>
        <strain evidence="1 2">CENA357</strain>
    </source>
</reference>
<keyword evidence="2" id="KW-1185">Reference proteome</keyword>
<gene>
    <name evidence="1" type="ORF">I8751_04035</name>
</gene>
<organism evidence="1 2">
    <name type="scientific">Atlanticothrix silvestris CENA357</name>
    <dbReference type="NCBI Taxonomy" id="1725252"/>
    <lineage>
        <taxon>Bacteria</taxon>
        <taxon>Bacillati</taxon>
        <taxon>Cyanobacteriota</taxon>
        <taxon>Cyanophyceae</taxon>
        <taxon>Nostocales</taxon>
        <taxon>Nodulariaceae</taxon>
        <taxon>Atlanticothrix</taxon>
        <taxon>Atlanticothrix silvestris</taxon>
    </lineage>
</organism>
<sequence>MTDKDMLPEYDFTDSVRGKHYQAYRRGHTVNIHQADGTTVVQQFTVENGAVILDPDVREYFPDAEAVNQALRTLISLFPKNRESTTPR</sequence>
<dbReference type="RefSeq" id="WP_214437866.1">
    <property type="nucleotide sequence ID" value="NZ_JAECZB010000005.1"/>
</dbReference>
<accession>A0A8J7H5N7</accession>
<name>A0A8J7H5N7_9CYAN</name>
<protein>
    <submittedName>
        <fullName evidence="1">Uncharacterized protein</fullName>
    </submittedName>
</protein>
<evidence type="ECO:0000313" key="2">
    <source>
        <dbReference type="Proteomes" id="UP000599391"/>
    </source>
</evidence>
<proteinExistence type="predicted"/>
<dbReference type="Proteomes" id="UP000599391">
    <property type="component" value="Unassembled WGS sequence"/>
</dbReference>
<dbReference type="EMBL" id="JAECZB010000005">
    <property type="protein sequence ID" value="MBH8551558.1"/>
    <property type="molecule type" value="Genomic_DNA"/>
</dbReference>
<evidence type="ECO:0000313" key="1">
    <source>
        <dbReference type="EMBL" id="MBH8551558.1"/>
    </source>
</evidence>
<comment type="caution">
    <text evidence="1">The sequence shown here is derived from an EMBL/GenBank/DDBJ whole genome shotgun (WGS) entry which is preliminary data.</text>
</comment>
<dbReference type="AlphaFoldDB" id="A0A8J7H5N7"/>